<comment type="caution">
    <text evidence="2">The sequence shown here is derived from an EMBL/GenBank/DDBJ whole genome shotgun (WGS) entry which is preliminary data.</text>
</comment>
<dbReference type="PANTHER" id="PTHR30222">
    <property type="entry name" value="SPERMIDINE/PUTRESCINE-BINDING PERIPLASMIC PROTEIN"/>
    <property type="match status" value="1"/>
</dbReference>
<reference evidence="2" key="1">
    <citation type="journal article" date="2013" name="Environ. Microbiol.">
        <title>Microbiota from the distal guts of lean and obese adolescents exhibit partial functional redundancy besides clear differences in community structure.</title>
        <authorList>
            <person name="Ferrer M."/>
            <person name="Ruiz A."/>
            <person name="Lanza F."/>
            <person name="Haange S.B."/>
            <person name="Oberbach A."/>
            <person name="Till H."/>
            <person name="Bargiela R."/>
            <person name="Campoy C."/>
            <person name="Segura M.T."/>
            <person name="Richter M."/>
            <person name="von Bergen M."/>
            <person name="Seifert J."/>
            <person name="Suarez A."/>
        </authorList>
    </citation>
    <scope>NUCLEOTIDE SEQUENCE</scope>
</reference>
<dbReference type="PANTHER" id="PTHR30222:SF17">
    <property type="entry name" value="SPERMIDINE_PUTRESCINE-BINDING PERIPLASMIC PROTEIN"/>
    <property type="match status" value="1"/>
</dbReference>
<dbReference type="Gene3D" id="3.40.190.10">
    <property type="entry name" value="Periplasmic binding protein-like II"/>
    <property type="match status" value="1"/>
</dbReference>
<accession>K1TZL9</accession>
<dbReference type="SUPFAM" id="SSF53850">
    <property type="entry name" value="Periplasmic binding protein-like II"/>
    <property type="match status" value="1"/>
</dbReference>
<dbReference type="Pfam" id="PF13416">
    <property type="entry name" value="SBP_bac_8"/>
    <property type="match status" value="1"/>
</dbReference>
<feature type="non-terminal residue" evidence="2">
    <location>
        <position position="1"/>
    </location>
</feature>
<proteinExistence type="predicted"/>
<gene>
    <name evidence="2" type="ORF">LEA_10682</name>
</gene>
<dbReference type="InterPro" id="IPR006059">
    <property type="entry name" value="SBP"/>
</dbReference>
<keyword evidence="1" id="KW-0732">Signal</keyword>
<sequence length="96" mass="11260">VWIDGWVIPKNAPNKENAEKFIDFMCRPDVALKNFEYITYGTPNTAARELIEDEDLKNSPIAFPDLTQYNNLETFLYLGEDGEELYNKYWKEVMSN</sequence>
<protein>
    <submittedName>
        <fullName evidence="2">Spermidine/putrescine ABC transporter, spermidine/putrescine-binding protein</fullName>
    </submittedName>
</protein>
<evidence type="ECO:0000256" key="1">
    <source>
        <dbReference type="ARBA" id="ARBA00022729"/>
    </source>
</evidence>
<name>K1TZL9_9ZZZZ</name>
<dbReference type="AlphaFoldDB" id="K1TZL9"/>
<organism evidence="2">
    <name type="scientific">human gut metagenome</name>
    <dbReference type="NCBI Taxonomy" id="408170"/>
    <lineage>
        <taxon>unclassified sequences</taxon>
        <taxon>metagenomes</taxon>
        <taxon>organismal metagenomes</taxon>
    </lineage>
</organism>
<evidence type="ECO:0000313" key="2">
    <source>
        <dbReference type="EMBL" id="EKC64751.1"/>
    </source>
</evidence>
<dbReference type="EMBL" id="AJWY01007181">
    <property type="protein sequence ID" value="EKC64751.1"/>
    <property type="molecule type" value="Genomic_DNA"/>
</dbReference>